<evidence type="ECO:0000256" key="4">
    <source>
        <dbReference type="ARBA" id="ARBA00022946"/>
    </source>
</evidence>
<keyword evidence="6 11" id="KW-0175">Coiled coil</keyword>
<evidence type="ECO:0000256" key="9">
    <source>
        <dbReference type="ARBA" id="ARBA00024807"/>
    </source>
</evidence>
<evidence type="ECO:0000256" key="5">
    <source>
        <dbReference type="ARBA" id="ARBA00022989"/>
    </source>
</evidence>
<keyword evidence="8 10" id="KW-0472">Membrane</keyword>
<accession>A0A8H7BFB2</accession>
<keyword evidence="4 10" id="KW-0809">Transit peptide</keyword>
<evidence type="ECO:0000256" key="10">
    <source>
        <dbReference type="RuleBase" id="RU364128"/>
    </source>
</evidence>
<feature type="transmembrane region" description="Helical" evidence="10">
    <location>
        <begin position="399"/>
        <end position="421"/>
    </location>
</feature>
<dbReference type="Pfam" id="PF05546">
    <property type="entry name" value="She9_MDM33"/>
    <property type="match status" value="1"/>
</dbReference>
<proteinExistence type="inferred from homology"/>
<keyword evidence="7 10" id="KW-0496">Mitochondrion</keyword>
<evidence type="ECO:0000256" key="7">
    <source>
        <dbReference type="ARBA" id="ARBA00023128"/>
    </source>
</evidence>
<keyword evidence="3 10" id="KW-0999">Mitochondrion inner membrane</keyword>
<dbReference type="PANTHER" id="PTHR31961:SF3">
    <property type="entry name" value="SENSITIVE TO HIGH EXPRESSION PROTEIN 9, MITOCHONDRIAL"/>
    <property type="match status" value="1"/>
</dbReference>
<dbReference type="OrthoDB" id="5595506at2759"/>
<evidence type="ECO:0000256" key="8">
    <source>
        <dbReference type="ARBA" id="ARBA00023136"/>
    </source>
</evidence>
<comment type="caution">
    <text evidence="12">The sequence shown here is derived from an EMBL/GenBank/DDBJ whole genome shotgun (WGS) entry which is preliminary data.</text>
</comment>
<comment type="subunit">
    <text evidence="10">Homooligomer.</text>
</comment>
<dbReference type="PANTHER" id="PTHR31961">
    <property type="entry name" value="SENSITIVE TO HIGH EXPRESSION PROTEIN 9, MITOCHONDRIAL"/>
    <property type="match status" value="1"/>
</dbReference>
<dbReference type="InterPro" id="IPR008839">
    <property type="entry name" value="MDM33_fungi"/>
</dbReference>
<keyword evidence="13" id="KW-1185">Reference proteome</keyword>
<protein>
    <recommendedName>
        <fullName evidence="10">Sensitive to high expression protein 9, mitochondrial</fullName>
    </recommendedName>
</protein>
<evidence type="ECO:0000256" key="11">
    <source>
        <dbReference type="SAM" id="Coils"/>
    </source>
</evidence>
<dbReference type="EMBL" id="JABAYA010000218">
    <property type="protein sequence ID" value="KAF7722011.1"/>
    <property type="molecule type" value="Genomic_DNA"/>
</dbReference>
<comment type="function">
    <text evidence="9">Required for the maintenance of the structure of the mitochondrial inner membrane. Involved in mitochondrial morphology. Causes growth arrest when highly overexpressed.</text>
</comment>
<organism evidence="12 13">
    <name type="scientific">Apophysomyces ossiformis</name>
    <dbReference type="NCBI Taxonomy" id="679940"/>
    <lineage>
        <taxon>Eukaryota</taxon>
        <taxon>Fungi</taxon>
        <taxon>Fungi incertae sedis</taxon>
        <taxon>Mucoromycota</taxon>
        <taxon>Mucoromycotina</taxon>
        <taxon>Mucoromycetes</taxon>
        <taxon>Mucorales</taxon>
        <taxon>Mucorineae</taxon>
        <taxon>Mucoraceae</taxon>
        <taxon>Apophysomyces</taxon>
    </lineage>
</organism>
<feature type="transmembrane region" description="Helical" evidence="10">
    <location>
        <begin position="269"/>
        <end position="289"/>
    </location>
</feature>
<evidence type="ECO:0000256" key="1">
    <source>
        <dbReference type="ARBA" id="ARBA00007472"/>
    </source>
</evidence>
<comment type="subcellular location">
    <subcellularLocation>
        <location evidence="10">Mitochondrion inner membrane</location>
        <topology evidence="10">Multi-pass membrane protein</topology>
    </subcellularLocation>
</comment>
<evidence type="ECO:0000256" key="6">
    <source>
        <dbReference type="ARBA" id="ARBA00023054"/>
    </source>
</evidence>
<comment type="similarity">
    <text evidence="1 10">Belongs to the SHE9 family.</text>
</comment>
<evidence type="ECO:0000313" key="12">
    <source>
        <dbReference type="EMBL" id="KAF7722011.1"/>
    </source>
</evidence>
<evidence type="ECO:0000313" key="13">
    <source>
        <dbReference type="Proteomes" id="UP000605846"/>
    </source>
</evidence>
<dbReference type="Proteomes" id="UP000605846">
    <property type="component" value="Unassembled WGS sequence"/>
</dbReference>
<keyword evidence="2 10" id="KW-0812">Transmembrane</keyword>
<reference evidence="12" key="1">
    <citation type="submission" date="2020-01" db="EMBL/GenBank/DDBJ databases">
        <title>Genome Sequencing of Three Apophysomyces-Like Fungal Strains Confirms a Novel Fungal Genus in the Mucoromycota with divergent Burkholderia-like Endosymbiotic Bacteria.</title>
        <authorList>
            <person name="Stajich J.E."/>
            <person name="Macias A.M."/>
            <person name="Carter-House D."/>
            <person name="Lovett B."/>
            <person name="Kasson L.R."/>
            <person name="Berry K."/>
            <person name="Grigoriev I."/>
            <person name="Chang Y."/>
            <person name="Spatafora J."/>
            <person name="Kasson M.T."/>
        </authorList>
    </citation>
    <scope>NUCLEOTIDE SEQUENCE</scope>
    <source>
        <strain evidence="12">NRRL A-21654</strain>
    </source>
</reference>
<feature type="coiled-coil region" evidence="11">
    <location>
        <begin position="294"/>
        <end position="329"/>
    </location>
</feature>
<evidence type="ECO:0000256" key="2">
    <source>
        <dbReference type="ARBA" id="ARBA00022692"/>
    </source>
</evidence>
<gene>
    <name evidence="12" type="primary">SHE9</name>
    <name evidence="12" type="ORF">EC973_003767</name>
</gene>
<dbReference type="GO" id="GO:0005743">
    <property type="term" value="C:mitochondrial inner membrane"/>
    <property type="evidence" value="ECO:0007669"/>
    <property type="project" value="UniProtKB-SubCell"/>
</dbReference>
<keyword evidence="5 10" id="KW-1133">Transmembrane helix</keyword>
<sequence length="422" mass="48799">MKNLTGNLKEKANGLTNYVTRIELCQLVLPRETLAFPFTRKAPNMALQLRPWRPLQRLHLQRIRLITTARYYSDDANNHKRNAGEEALIKSKAYLEQLQAEIRPRLSPVLLKVQTASDTLKKLTQDVNDPKEALRQASRALNELTGYNQIEAVKQKVNEQARLFEVTRNEVQEAKISYENAIETRSATQRGINELLQRKHLWTGEDVTRFTELYRLEHEHSRAESSAKERYQHCEKKMDREYMELARSIMERYHEEQLWSDKIRSVSTYGTWALMGLNLLLFVAVQTVFEPRKRKRLTDRFEELLVSKVNEEEEKITEMLDELEQKYIAQAERQQEVMVATLIDMVSQAIPPVPAQSVEDVMKQETPPPAPLEEEPIPEMIAETIPSDPSMLTMSKNSFALYSLESAVAGGLLAALAMFLWK</sequence>
<dbReference type="AlphaFoldDB" id="A0A8H7BFB2"/>
<name>A0A8H7BFB2_9FUNG</name>
<dbReference type="GO" id="GO:0007007">
    <property type="term" value="P:inner mitochondrial membrane organization"/>
    <property type="evidence" value="ECO:0007669"/>
    <property type="project" value="TreeGrafter"/>
</dbReference>
<evidence type="ECO:0000256" key="3">
    <source>
        <dbReference type="ARBA" id="ARBA00022792"/>
    </source>
</evidence>